<dbReference type="AlphaFoldDB" id="A0A250IFB7"/>
<dbReference type="Proteomes" id="UP000217289">
    <property type="component" value="Chromosome"/>
</dbReference>
<reference evidence="1 2" key="1">
    <citation type="submission" date="2017-06" db="EMBL/GenBank/DDBJ databases">
        <authorList>
            <person name="Kim H.J."/>
            <person name="Triplett B.A."/>
        </authorList>
    </citation>
    <scope>NUCLEOTIDE SEQUENCE [LARGE SCALE GENOMIC DNA]</scope>
    <source>
        <strain evidence="1 2">DSM 14713</strain>
    </source>
</reference>
<organism evidence="1 2">
    <name type="scientific">Melittangium boletus DSM 14713</name>
    <dbReference type="NCBI Taxonomy" id="1294270"/>
    <lineage>
        <taxon>Bacteria</taxon>
        <taxon>Pseudomonadati</taxon>
        <taxon>Myxococcota</taxon>
        <taxon>Myxococcia</taxon>
        <taxon>Myxococcales</taxon>
        <taxon>Cystobacterineae</taxon>
        <taxon>Archangiaceae</taxon>
        <taxon>Melittangium</taxon>
    </lineage>
</organism>
<dbReference type="KEGG" id="mbd:MEBOL_003995"/>
<name>A0A250IFB7_9BACT</name>
<sequence>MSTFTTPDGCTLDYHIAGSLSSERTLVLLHGWSQSRAMYYDQRGHGESGRPSHGARIAPLARDLDELLTHLHTSETREAHGTCPDSPCCNPRGEGLDSRRLSLRGRRVITECRE</sequence>
<dbReference type="Gene3D" id="3.40.50.1820">
    <property type="entry name" value="alpha/beta hydrolase"/>
    <property type="match status" value="1"/>
</dbReference>
<dbReference type="EMBL" id="CP022163">
    <property type="protein sequence ID" value="ATB30534.1"/>
    <property type="molecule type" value="Genomic_DNA"/>
</dbReference>
<evidence type="ECO:0000313" key="2">
    <source>
        <dbReference type="Proteomes" id="UP000217289"/>
    </source>
</evidence>
<protein>
    <recommendedName>
        <fullName evidence="3">Alpha/beta hydrolase</fullName>
    </recommendedName>
</protein>
<evidence type="ECO:0008006" key="3">
    <source>
        <dbReference type="Google" id="ProtNLM"/>
    </source>
</evidence>
<evidence type="ECO:0000313" key="1">
    <source>
        <dbReference type="EMBL" id="ATB30534.1"/>
    </source>
</evidence>
<dbReference type="InterPro" id="IPR029058">
    <property type="entry name" value="AB_hydrolase_fold"/>
</dbReference>
<gene>
    <name evidence="1" type="ORF">MEBOL_003995</name>
</gene>
<accession>A0A250IFB7</accession>
<keyword evidence="2" id="KW-1185">Reference proteome</keyword>
<dbReference type="SUPFAM" id="SSF53474">
    <property type="entry name" value="alpha/beta-Hydrolases"/>
    <property type="match status" value="1"/>
</dbReference>
<proteinExistence type="predicted"/>